<sequence>MRGRKDRIGNIIRIKIDDNTFAYGRVIDSGFLEFYDPKIAANESGDGWRELAGSKPIFTLSVHKSWKKNENWVVVGNEPRDVPAIPSQFMQNIADPSDIKIIDSAGQARPASIEEVQGIERLAVWEDNHVEDRLRDHLVGRPNVWVEQLKPKRPS</sequence>
<evidence type="ECO:0008006" key="3">
    <source>
        <dbReference type="Google" id="ProtNLM"/>
    </source>
</evidence>
<dbReference type="Pfam" id="PF15428">
    <property type="entry name" value="Imm26"/>
    <property type="match status" value="1"/>
</dbReference>
<organism evidence="1 2">
    <name type="scientific">Polyangium jinanense</name>
    <dbReference type="NCBI Taxonomy" id="2829994"/>
    <lineage>
        <taxon>Bacteria</taxon>
        <taxon>Pseudomonadati</taxon>
        <taxon>Myxococcota</taxon>
        <taxon>Polyangia</taxon>
        <taxon>Polyangiales</taxon>
        <taxon>Polyangiaceae</taxon>
        <taxon>Polyangium</taxon>
    </lineage>
</organism>
<reference evidence="1 2" key="1">
    <citation type="submission" date="2021-04" db="EMBL/GenBank/DDBJ databases">
        <title>Genome analysis of Polyangium sp.</title>
        <authorList>
            <person name="Li Y."/>
            <person name="Wang J."/>
        </authorList>
    </citation>
    <scope>NUCLEOTIDE SEQUENCE [LARGE SCALE GENOMIC DNA]</scope>
    <source>
        <strain evidence="1 2">SDU14</strain>
    </source>
</reference>
<name>A0A9X3XDK4_9BACT</name>
<proteinExistence type="predicted"/>
<dbReference type="InterPro" id="IPR029278">
    <property type="entry name" value="Imm26"/>
</dbReference>
<comment type="caution">
    <text evidence="1">The sequence shown here is derived from an EMBL/GenBank/DDBJ whole genome shotgun (WGS) entry which is preliminary data.</text>
</comment>
<evidence type="ECO:0000313" key="1">
    <source>
        <dbReference type="EMBL" id="MDC3987460.1"/>
    </source>
</evidence>
<keyword evidence="2" id="KW-1185">Reference proteome</keyword>
<accession>A0A9X3XDK4</accession>
<evidence type="ECO:0000313" key="2">
    <source>
        <dbReference type="Proteomes" id="UP001151081"/>
    </source>
</evidence>
<dbReference type="AlphaFoldDB" id="A0A9X3XDK4"/>
<protein>
    <recommendedName>
        <fullName evidence="3">Immunity protein 26 of polymorphic toxin system</fullName>
    </recommendedName>
</protein>
<dbReference type="EMBL" id="JAGTJJ010000053">
    <property type="protein sequence ID" value="MDC3987460.1"/>
    <property type="molecule type" value="Genomic_DNA"/>
</dbReference>
<dbReference type="RefSeq" id="WP_272459614.1">
    <property type="nucleotide sequence ID" value="NZ_JAGTJJ010000053.1"/>
</dbReference>
<gene>
    <name evidence="1" type="ORF">KEG57_43730</name>
</gene>
<dbReference type="Proteomes" id="UP001151081">
    <property type="component" value="Unassembled WGS sequence"/>
</dbReference>